<dbReference type="Proteomes" id="UP000242753">
    <property type="component" value="Chromosome I"/>
</dbReference>
<evidence type="ECO:0000256" key="9">
    <source>
        <dbReference type="ARBA" id="ARBA00023146"/>
    </source>
</evidence>
<dbReference type="STRING" id="1594731.WEOB_057"/>
<dbReference type="Pfam" id="PF02092">
    <property type="entry name" value="tRNA_synt_2f"/>
    <property type="match status" value="1"/>
</dbReference>
<dbReference type="NCBIfam" id="TIGR00211">
    <property type="entry name" value="glyS"/>
    <property type="match status" value="1"/>
</dbReference>
<evidence type="ECO:0000256" key="5">
    <source>
        <dbReference type="ARBA" id="ARBA00022598"/>
    </source>
</evidence>
<dbReference type="InterPro" id="IPR015944">
    <property type="entry name" value="Gly-tRNA-synth_bsu"/>
</dbReference>
<dbReference type="InterPro" id="IPR008909">
    <property type="entry name" value="DALR_anticod-bd"/>
</dbReference>
<dbReference type="SUPFAM" id="SSF109604">
    <property type="entry name" value="HD-domain/PDEase-like"/>
    <property type="match status" value="1"/>
</dbReference>
<comment type="similarity">
    <text evidence="2 11">Belongs to the class-II aminoacyl-tRNA synthetase family.</text>
</comment>
<evidence type="ECO:0000259" key="12">
    <source>
        <dbReference type="Pfam" id="PF05746"/>
    </source>
</evidence>
<dbReference type="GO" id="GO:0004820">
    <property type="term" value="F:glycine-tRNA ligase activity"/>
    <property type="evidence" value="ECO:0007669"/>
    <property type="project" value="UniProtKB-UniRule"/>
</dbReference>
<evidence type="ECO:0000256" key="7">
    <source>
        <dbReference type="ARBA" id="ARBA00022840"/>
    </source>
</evidence>
<comment type="subcellular location">
    <subcellularLocation>
        <location evidence="1 11">Cytoplasm</location>
    </subcellularLocation>
</comment>
<dbReference type="Gene3D" id="1.10.730.10">
    <property type="entry name" value="Isoleucyl-tRNA Synthetase, Domain 1"/>
    <property type="match status" value="1"/>
</dbReference>
<gene>
    <name evidence="11 13" type="primary">glyS</name>
    <name evidence="13" type="ORF">WEOB_057</name>
</gene>
<evidence type="ECO:0000256" key="4">
    <source>
        <dbReference type="ARBA" id="ARBA00022490"/>
    </source>
</evidence>
<keyword evidence="4 11" id="KW-0963">Cytoplasm</keyword>
<keyword evidence="9 11" id="KW-0030">Aminoacyl-tRNA synthetase</keyword>
<reference evidence="14" key="1">
    <citation type="submission" date="2015-01" db="EMBL/GenBank/DDBJ databases">
        <authorList>
            <person name="Manzano-Marin A."/>
            <person name="Manzano-Marin A."/>
        </authorList>
    </citation>
    <scope>NUCLEOTIDE SEQUENCE [LARGE SCALE GENOMIC DNA]</scope>
    <source>
        <strain evidence="14">obscurior</strain>
    </source>
</reference>
<evidence type="ECO:0000256" key="11">
    <source>
        <dbReference type="HAMAP-Rule" id="MF_00255"/>
    </source>
</evidence>
<keyword evidence="8 11" id="KW-0648">Protein biosynthesis</keyword>
<dbReference type="InterPro" id="IPR006194">
    <property type="entry name" value="Gly-tRNA-synth_heterodimer"/>
</dbReference>
<evidence type="ECO:0000313" key="14">
    <source>
        <dbReference type="Proteomes" id="UP000242753"/>
    </source>
</evidence>
<evidence type="ECO:0000256" key="2">
    <source>
        <dbReference type="ARBA" id="ARBA00008226"/>
    </source>
</evidence>
<dbReference type="Pfam" id="PF05746">
    <property type="entry name" value="DALR_1"/>
    <property type="match status" value="1"/>
</dbReference>
<evidence type="ECO:0000256" key="3">
    <source>
        <dbReference type="ARBA" id="ARBA00011209"/>
    </source>
</evidence>
<dbReference type="InterPro" id="IPR009080">
    <property type="entry name" value="tRNAsynth_Ia_anticodon-bd"/>
</dbReference>
<dbReference type="AlphaFoldDB" id="A0A0H5BWF4"/>
<evidence type="ECO:0000256" key="10">
    <source>
        <dbReference type="ARBA" id="ARBA00047937"/>
    </source>
</evidence>
<evidence type="ECO:0000256" key="1">
    <source>
        <dbReference type="ARBA" id="ARBA00004496"/>
    </source>
</evidence>
<accession>A0A0H5BWF4</accession>
<keyword evidence="14" id="KW-1185">Reference proteome</keyword>
<dbReference type="PRINTS" id="PR01045">
    <property type="entry name" value="TRNASYNTHGB"/>
</dbReference>
<evidence type="ECO:0000256" key="6">
    <source>
        <dbReference type="ARBA" id="ARBA00022741"/>
    </source>
</evidence>
<dbReference type="EC" id="6.1.1.14" evidence="11"/>
<keyword evidence="7 11" id="KW-0067">ATP-binding</keyword>
<comment type="catalytic activity">
    <reaction evidence="10 11">
        <text>tRNA(Gly) + glycine + ATP = glycyl-tRNA(Gly) + AMP + diphosphate</text>
        <dbReference type="Rhea" id="RHEA:16013"/>
        <dbReference type="Rhea" id="RHEA-COMP:9664"/>
        <dbReference type="Rhea" id="RHEA-COMP:9683"/>
        <dbReference type="ChEBI" id="CHEBI:30616"/>
        <dbReference type="ChEBI" id="CHEBI:33019"/>
        <dbReference type="ChEBI" id="CHEBI:57305"/>
        <dbReference type="ChEBI" id="CHEBI:78442"/>
        <dbReference type="ChEBI" id="CHEBI:78522"/>
        <dbReference type="ChEBI" id="CHEBI:456215"/>
        <dbReference type="EC" id="6.1.1.14"/>
    </reaction>
</comment>
<evidence type="ECO:0000256" key="8">
    <source>
        <dbReference type="ARBA" id="ARBA00022917"/>
    </source>
</evidence>
<sequence length="674" mass="79794">MKKYIFLMEIGIEELPPKKLRYIAENFKKFFNLELQNKHFKYRKITWFASPRRIAIKINKLEHNIHVFNKNNEINNFLFKKYKIKKNISLINNNKNVKTFLKKKEQYYIFKTLLFNIVKNILNNAQIFQLMRWGNNTFSFIRPIHTITLLINNKIIPGKILEINIDRKLHGHRFMGKKNIFLNHAKNYPKILFKQGVIVDFQYRKKIIENLVKKEAKNINGIIKLDKSMLEEITSLVEWPETLTGRFQKNFLKLPKEIIIQIIKKIQKCFPIYDKNKKLLSYFIIVVNIKSKNPNKIICGYEQIIHARLQDAEFFFQKDRKLKLIEYLPKLKKITFQTNLGNLYEKTNRIQYLSVWIAKIVNIDIQETKRAAILCKCDLVTDMVTEFPEIQGIIGMHYAKLDNETKKISLAQKEQYQPKFFNDNIPTTLISCAIAISDKIDTLTGMFILNKYPKKNNDPFSLRRIAIGILRIIIEKNLLLNLEKLIKKSINLHNKFCFSYSSDKIYKNILNFILNRYISLYKEKGYDVNVIKSVLSINSNYPANFHAKVQALSKFKQLNKTKQLININTRIVNLLKKTNENTSQNLQEIKFETPEEIQLAKHLIKIKKKIKQLLLVQKYQEILTELTTLQKPIETLFNNVIILTNNKKNRIHRLTLLKNIQLLFLNIADITLLK</sequence>
<comment type="subunit">
    <text evidence="3 11">Tetramer of two alpha and two beta subunits.</text>
</comment>
<dbReference type="PANTHER" id="PTHR30075:SF2">
    <property type="entry name" value="GLYCINE--TRNA LIGASE, CHLOROPLASTIC_MITOCHONDRIAL 2"/>
    <property type="match status" value="1"/>
</dbReference>
<dbReference type="KEGG" id="wca:WEOB_057"/>
<evidence type="ECO:0000313" key="13">
    <source>
        <dbReference type="EMBL" id="CEN32017.1"/>
    </source>
</evidence>
<dbReference type="EMBL" id="LN774881">
    <property type="protein sequence ID" value="CEN32017.1"/>
    <property type="molecule type" value="Genomic_DNA"/>
</dbReference>
<feature type="domain" description="DALR anticodon binding" evidence="12">
    <location>
        <begin position="569"/>
        <end position="664"/>
    </location>
</feature>
<dbReference type="SUPFAM" id="SSF47323">
    <property type="entry name" value="Anticodon-binding domain of a subclass of class I aminoacyl-tRNA synthetases"/>
    <property type="match status" value="1"/>
</dbReference>
<dbReference type="HAMAP" id="MF_00255">
    <property type="entry name" value="Gly_tRNA_synth_beta"/>
    <property type="match status" value="1"/>
</dbReference>
<organism evidence="13 14">
    <name type="scientific">Candidatus Westeberhardia cardiocondylae</name>
    <dbReference type="NCBI Taxonomy" id="1594731"/>
    <lineage>
        <taxon>Bacteria</taxon>
        <taxon>Pseudomonadati</taxon>
        <taxon>Pseudomonadota</taxon>
        <taxon>Gammaproteobacteria</taxon>
        <taxon>Enterobacterales</taxon>
        <taxon>Enterobacteriaceae</taxon>
        <taxon>ant endosymbionts</taxon>
        <taxon>Candidatus Westeberhardia</taxon>
    </lineage>
</organism>
<name>A0A0H5BWF4_9ENTR</name>
<proteinExistence type="inferred from homology"/>
<dbReference type="PROSITE" id="PS50861">
    <property type="entry name" value="AA_TRNA_LIGASE_II_GLYAB"/>
    <property type="match status" value="1"/>
</dbReference>
<dbReference type="GO" id="GO:0004814">
    <property type="term" value="F:arginine-tRNA ligase activity"/>
    <property type="evidence" value="ECO:0007669"/>
    <property type="project" value="InterPro"/>
</dbReference>
<protein>
    <recommendedName>
        <fullName evidence="11">Glycine--tRNA ligase beta subunit</fullName>
        <ecNumber evidence="11">6.1.1.14</ecNumber>
    </recommendedName>
    <alternativeName>
        <fullName evidence="11">Glycyl-tRNA synthetase beta subunit</fullName>
        <shortName evidence="11">GlyRS</shortName>
    </alternativeName>
</protein>
<dbReference type="GO" id="GO:0005829">
    <property type="term" value="C:cytosol"/>
    <property type="evidence" value="ECO:0007669"/>
    <property type="project" value="TreeGrafter"/>
</dbReference>
<dbReference type="PATRIC" id="fig|1594731.3.peg.49"/>
<dbReference type="PANTHER" id="PTHR30075">
    <property type="entry name" value="GLYCYL-TRNA SYNTHETASE"/>
    <property type="match status" value="1"/>
</dbReference>
<dbReference type="GO" id="GO:0005524">
    <property type="term" value="F:ATP binding"/>
    <property type="evidence" value="ECO:0007669"/>
    <property type="project" value="UniProtKB-UniRule"/>
</dbReference>
<keyword evidence="6 11" id="KW-0547">Nucleotide-binding</keyword>
<dbReference type="GO" id="GO:0006426">
    <property type="term" value="P:glycyl-tRNA aminoacylation"/>
    <property type="evidence" value="ECO:0007669"/>
    <property type="project" value="UniProtKB-UniRule"/>
</dbReference>
<dbReference type="GO" id="GO:0006420">
    <property type="term" value="P:arginyl-tRNA aminoacylation"/>
    <property type="evidence" value="ECO:0007669"/>
    <property type="project" value="InterPro"/>
</dbReference>
<keyword evidence="5 11" id="KW-0436">Ligase</keyword>